<feature type="transmembrane region" description="Helical" evidence="7">
    <location>
        <begin position="40"/>
        <end position="60"/>
    </location>
</feature>
<dbReference type="NCBIfam" id="TIGR03025">
    <property type="entry name" value="EPS_sugtrans"/>
    <property type="match status" value="1"/>
</dbReference>
<evidence type="ECO:0000256" key="6">
    <source>
        <dbReference type="ARBA" id="ARBA00023136"/>
    </source>
</evidence>
<dbReference type="Proteomes" id="UP000366051">
    <property type="component" value="Chromosome"/>
</dbReference>
<dbReference type="GO" id="GO:0016780">
    <property type="term" value="F:phosphotransferase activity, for other substituted phosphate groups"/>
    <property type="evidence" value="ECO:0007669"/>
    <property type="project" value="TreeGrafter"/>
</dbReference>
<feature type="transmembrane region" description="Helical" evidence="7">
    <location>
        <begin position="102"/>
        <end position="122"/>
    </location>
</feature>
<dbReference type="AlphaFoldDB" id="A0A5Q2MX31"/>
<dbReference type="GO" id="GO:0016020">
    <property type="term" value="C:membrane"/>
    <property type="evidence" value="ECO:0007669"/>
    <property type="project" value="UniProtKB-SubCell"/>
</dbReference>
<evidence type="ECO:0000256" key="5">
    <source>
        <dbReference type="ARBA" id="ARBA00022989"/>
    </source>
</evidence>
<feature type="transmembrane region" description="Helical" evidence="7">
    <location>
        <begin position="265"/>
        <end position="291"/>
    </location>
</feature>
<keyword evidence="4 7" id="KW-0812">Transmembrane</keyword>
<organism evidence="9 10">
    <name type="scientific">Heliorestis convoluta</name>
    <dbReference type="NCBI Taxonomy" id="356322"/>
    <lineage>
        <taxon>Bacteria</taxon>
        <taxon>Bacillati</taxon>
        <taxon>Bacillota</taxon>
        <taxon>Clostridia</taxon>
        <taxon>Eubacteriales</taxon>
        <taxon>Heliobacteriaceae</taxon>
        <taxon>Heliorestis</taxon>
    </lineage>
</organism>
<feature type="transmembrane region" description="Helical" evidence="7">
    <location>
        <begin position="72"/>
        <end position="96"/>
    </location>
</feature>
<evidence type="ECO:0000256" key="1">
    <source>
        <dbReference type="ARBA" id="ARBA00004141"/>
    </source>
</evidence>
<keyword evidence="10" id="KW-1185">Reference proteome</keyword>
<feature type="transmembrane region" description="Helical" evidence="7">
    <location>
        <begin position="9"/>
        <end position="28"/>
    </location>
</feature>
<keyword evidence="3 9" id="KW-0808">Transferase</keyword>
<protein>
    <submittedName>
        <fullName evidence="9">Exopolysaccharide biosynthesis polyprenyl glycosylphosphotransferase family protein</fullName>
    </submittedName>
</protein>
<dbReference type="KEGG" id="hcv:FTV88_1042"/>
<dbReference type="EMBL" id="CP045875">
    <property type="protein sequence ID" value="QGG47194.1"/>
    <property type="molecule type" value="Genomic_DNA"/>
</dbReference>
<dbReference type="InterPro" id="IPR003362">
    <property type="entry name" value="Bact_transf"/>
</dbReference>
<sequence length="450" mass="51427">MNWTVIAKVLIDISIMNGAILIAFLLRLGFPVPNPNWEAYIFMLPWINISAFSLLTLYNLYTPGRRLWKDIFSSIICVVVLLFLVTLALSFLFYQFAFPRSVLIVSALLQLGLLSLWRYYLWNWTNKKLGPMKLILVGPEDKAIARALALRNESKELYAIQGIITEQESTGKASENHCNHLGTYANFEQIIDQAKPQALLFSEDIAKDLRNQMLEQTYMRNIVSFLIPDIHDILLIQSQATQEAGLPLFKIKEAVKKPQVSWKRLIDITLVMLLAIPALLLIALASLTMIIENPKAPLLFRQDRVGHNGKVFRLLKLRTMIPDAEKSTGPVLATEKDPRITRVGRFLRTTRIDELPQLWNVFIGDMSFIGPRPERPFFVEQFEKDIHGYQYRHQIMVGITGLAQVEGRYSTAVDDKLRYDLLYAKTVSPSTDARILLHTLKVMLLKDKAS</sequence>
<evidence type="ECO:0000256" key="4">
    <source>
        <dbReference type="ARBA" id="ARBA00022692"/>
    </source>
</evidence>
<comment type="similarity">
    <text evidence="2">Belongs to the bacterial sugar transferase family.</text>
</comment>
<evidence type="ECO:0000256" key="2">
    <source>
        <dbReference type="ARBA" id="ARBA00006464"/>
    </source>
</evidence>
<keyword evidence="5 7" id="KW-1133">Transmembrane helix</keyword>
<evidence type="ECO:0000313" key="10">
    <source>
        <dbReference type="Proteomes" id="UP000366051"/>
    </source>
</evidence>
<proteinExistence type="inferred from homology"/>
<dbReference type="Pfam" id="PF13727">
    <property type="entry name" value="CoA_binding_3"/>
    <property type="match status" value="1"/>
</dbReference>
<dbReference type="Pfam" id="PF02397">
    <property type="entry name" value="Bac_transf"/>
    <property type="match status" value="1"/>
</dbReference>
<dbReference type="RefSeq" id="WP_153724627.1">
    <property type="nucleotide sequence ID" value="NZ_CP045875.1"/>
</dbReference>
<dbReference type="InterPro" id="IPR017475">
    <property type="entry name" value="EPS_sugar_tfrase"/>
</dbReference>
<gene>
    <name evidence="9" type="ORF">FTV88_1042</name>
</gene>
<evidence type="ECO:0000256" key="3">
    <source>
        <dbReference type="ARBA" id="ARBA00022679"/>
    </source>
</evidence>
<feature type="domain" description="Bacterial sugar transferase" evidence="8">
    <location>
        <begin position="263"/>
        <end position="444"/>
    </location>
</feature>
<reference evidence="10" key="1">
    <citation type="submission" date="2019-11" db="EMBL/GenBank/DDBJ databases">
        <title>Genome sequence of Heliorestis convoluta strain HH, an alkaliphilic and minimalistic phototrophic bacterium from a soda lake in Egypt.</title>
        <authorList>
            <person name="Dewey E.D."/>
            <person name="Stokes L.M."/>
            <person name="Burchell B.M."/>
            <person name="Shaffer K.N."/>
            <person name="Huntington A.M."/>
            <person name="Baker J.M."/>
            <person name="Nadendla S."/>
            <person name="Giglio M.G."/>
            <person name="Touchman J.W."/>
            <person name="Blankenship R.E."/>
            <person name="Madigan M.T."/>
            <person name="Sattley W.M."/>
        </authorList>
    </citation>
    <scope>NUCLEOTIDE SEQUENCE [LARGE SCALE GENOMIC DNA]</scope>
    <source>
        <strain evidence="10">HH</strain>
    </source>
</reference>
<evidence type="ECO:0000259" key="8">
    <source>
        <dbReference type="Pfam" id="PF02397"/>
    </source>
</evidence>
<comment type="subcellular location">
    <subcellularLocation>
        <location evidence="1">Membrane</location>
        <topology evidence="1">Multi-pass membrane protein</topology>
    </subcellularLocation>
</comment>
<name>A0A5Q2MX31_9FIRM</name>
<keyword evidence="6 7" id="KW-0472">Membrane</keyword>
<dbReference type="OrthoDB" id="9808602at2"/>
<evidence type="ECO:0000256" key="7">
    <source>
        <dbReference type="SAM" id="Phobius"/>
    </source>
</evidence>
<evidence type="ECO:0000313" key="9">
    <source>
        <dbReference type="EMBL" id="QGG47194.1"/>
    </source>
</evidence>
<dbReference type="PANTHER" id="PTHR30576:SF0">
    <property type="entry name" value="UNDECAPRENYL-PHOSPHATE N-ACETYLGALACTOSAMINYL 1-PHOSPHATE TRANSFERASE-RELATED"/>
    <property type="match status" value="1"/>
</dbReference>
<dbReference type="PANTHER" id="PTHR30576">
    <property type="entry name" value="COLANIC BIOSYNTHESIS UDP-GLUCOSE LIPID CARRIER TRANSFERASE"/>
    <property type="match status" value="1"/>
</dbReference>
<accession>A0A5Q2MX31</accession>